<comment type="caution">
    <text evidence="1">The sequence shown here is derived from an EMBL/GenBank/DDBJ whole genome shotgun (WGS) entry which is preliminary data.</text>
</comment>
<dbReference type="AlphaFoldDB" id="A0AAI9IZ21"/>
<evidence type="ECO:0000313" key="1">
    <source>
        <dbReference type="EMBL" id="ETH29692.1"/>
    </source>
</evidence>
<evidence type="ECO:0000313" key="2">
    <source>
        <dbReference type="Proteomes" id="UP000018679"/>
    </source>
</evidence>
<dbReference type="EMBL" id="AXSB02000037">
    <property type="protein sequence ID" value="ETH29692.1"/>
    <property type="molecule type" value="Genomic_DNA"/>
</dbReference>
<gene>
    <name evidence="1" type="ORF">L566_0484</name>
</gene>
<dbReference type="Proteomes" id="UP000018679">
    <property type="component" value="Unassembled WGS sequence"/>
</dbReference>
<protein>
    <submittedName>
        <fullName evidence="1">Uncharacterized protein</fullName>
    </submittedName>
</protein>
<organism evidence="1 2">
    <name type="scientific">Bordetella pertussis CHLA-26</name>
    <dbReference type="NCBI Taxonomy" id="1331284"/>
    <lineage>
        <taxon>Bacteria</taxon>
        <taxon>Pseudomonadati</taxon>
        <taxon>Pseudomonadota</taxon>
        <taxon>Betaproteobacteria</taxon>
        <taxon>Burkholderiales</taxon>
        <taxon>Alcaligenaceae</taxon>
        <taxon>Bordetella</taxon>
    </lineage>
</organism>
<name>A0AAI9IZ21_BORPT</name>
<proteinExistence type="predicted"/>
<sequence length="57" mass="5975">MRLAPWLLSEPVMVLTPAAASRVACRLPSVTPYGRLCASAPVVARSSAAARLAVKIQ</sequence>
<reference evidence="1 2" key="1">
    <citation type="journal article" date="2013" name="Genome Announc.">
        <title>Genome Sequences of 28 Bordetella pertussis U.S. Outbreak Strains Dating from 2010 to 2012.</title>
        <authorList>
            <person name="Harvill E.T."/>
            <person name="Goodfield L.L."/>
            <person name="Ivanov Y."/>
            <person name="Meyer J.A."/>
            <person name="Newth C."/>
            <person name="Cassiday P."/>
            <person name="Tondella M.L."/>
            <person name="Liao P."/>
            <person name="Zimmerman J."/>
            <person name="Meert K."/>
            <person name="Wessel D."/>
            <person name="Berger J."/>
            <person name="Dean J.M."/>
            <person name="Holubkov R."/>
            <person name="Burr J."/>
            <person name="Liu T."/>
            <person name="Brinkac L."/>
            <person name="Kim M."/>
            <person name="Losada L."/>
        </authorList>
    </citation>
    <scope>NUCLEOTIDE SEQUENCE [LARGE SCALE GENOMIC DNA]</scope>
    <source>
        <strain evidence="1 2">CHLA-26</strain>
    </source>
</reference>
<accession>A0AAI9IZ21</accession>